<gene>
    <name evidence="2" type="ORF">A1QO_04070</name>
</gene>
<sequence>MNEVIEQKLVDTLLVLRSDLIKTYCQSVELQRQSLAIANQIERLIPKKNAGYIDDFDVVFIRLAERLGESSSSRSLPKMSFLLSLSSEKLNKVIQDVIDEHLWSVMFNRLGVFSMMSKLQKDKFTKQCRLDPLPFEKQNVEGTLRSLFSRKEEVLLESLQDSLNDLPNSFQSNDQYKFNKRIIIKNGFISYGDTFKLTTHDSLQSILGYIWQLIYMNGWQVDSNGLKGNFIWDELDTIVSKSNGDISLLDSVEVLGIEFRFFAKKTIHILMPDTLIGALNDAVARTNALPKSI</sequence>
<name>A0A1E5BIP4_9VIBR</name>
<feature type="domain" description="DUF4942" evidence="1">
    <location>
        <begin position="98"/>
        <end position="286"/>
    </location>
</feature>
<protein>
    <recommendedName>
        <fullName evidence="1">DUF4942 domain-containing protein</fullName>
    </recommendedName>
</protein>
<dbReference type="Proteomes" id="UP000094741">
    <property type="component" value="Unassembled WGS sequence"/>
</dbReference>
<reference evidence="2 3" key="1">
    <citation type="journal article" date="2012" name="Science">
        <title>Ecological populations of bacteria act as socially cohesive units of antibiotic production and resistance.</title>
        <authorList>
            <person name="Cordero O.X."/>
            <person name="Wildschutte H."/>
            <person name="Kirkup B."/>
            <person name="Proehl S."/>
            <person name="Ngo L."/>
            <person name="Hussain F."/>
            <person name="Le Roux F."/>
            <person name="Mincer T."/>
            <person name="Polz M.F."/>
        </authorList>
    </citation>
    <scope>NUCLEOTIDE SEQUENCE [LARGE SCALE GENOMIC DNA]</scope>
    <source>
        <strain evidence="2 3">ZF-129</strain>
    </source>
</reference>
<dbReference type="AlphaFoldDB" id="A0A1E5BIP4"/>
<dbReference type="OrthoDB" id="6477274at2"/>
<dbReference type="EMBL" id="AJYQ02000020">
    <property type="protein sequence ID" value="OEE37288.1"/>
    <property type="molecule type" value="Genomic_DNA"/>
</dbReference>
<evidence type="ECO:0000313" key="2">
    <source>
        <dbReference type="EMBL" id="OEE37288.1"/>
    </source>
</evidence>
<accession>A0A1E5BIP4</accession>
<comment type="caution">
    <text evidence="2">The sequence shown here is derived from an EMBL/GenBank/DDBJ whole genome shotgun (WGS) entry which is preliminary data.</text>
</comment>
<dbReference type="Pfam" id="PF13708">
    <property type="entry name" value="DUF4942"/>
    <property type="match status" value="1"/>
</dbReference>
<evidence type="ECO:0000259" key="1">
    <source>
        <dbReference type="Pfam" id="PF13708"/>
    </source>
</evidence>
<dbReference type="RefSeq" id="WP_017041766.1">
    <property type="nucleotide sequence ID" value="NZ_AJYQ02000020.1"/>
</dbReference>
<organism evidence="2 3">
    <name type="scientific">Vibrio genomosp. F10 str. ZF-129</name>
    <dbReference type="NCBI Taxonomy" id="1187848"/>
    <lineage>
        <taxon>Bacteria</taxon>
        <taxon>Pseudomonadati</taxon>
        <taxon>Pseudomonadota</taxon>
        <taxon>Gammaproteobacteria</taxon>
        <taxon>Vibrionales</taxon>
        <taxon>Vibrionaceae</taxon>
        <taxon>Vibrio</taxon>
    </lineage>
</organism>
<evidence type="ECO:0000313" key="3">
    <source>
        <dbReference type="Proteomes" id="UP000094741"/>
    </source>
</evidence>
<proteinExistence type="predicted"/>
<dbReference type="InterPro" id="IPR031339">
    <property type="entry name" value="DUF4942"/>
</dbReference>